<name>A0A087G8F7_ARAAL</name>
<dbReference type="Gramene" id="KFK26159">
    <property type="protein sequence ID" value="KFK26159"/>
    <property type="gene ID" value="AALP_AA8G210900"/>
</dbReference>
<reference evidence="2" key="1">
    <citation type="journal article" date="2015" name="Nat. Plants">
        <title>Genome expansion of Arabis alpina linked with retrotransposition and reduced symmetric DNA methylation.</title>
        <authorList>
            <person name="Willing E.M."/>
            <person name="Rawat V."/>
            <person name="Mandakova T."/>
            <person name="Maumus F."/>
            <person name="James G.V."/>
            <person name="Nordstroem K.J."/>
            <person name="Becker C."/>
            <person name="Warthmann N."/>
            <person name="Chica C."/>
            <person name="Szarzynska B."/>
            <person name="Zytnicki M."/>
            <person name="Albani M.C."/>
            <person name="Kiefer C."/>
            <person name="Bergonzi S."/>
            <person name="Castaings L."/>
            <person name="Mateos J.L."/>
            <person name="Berns M.C."/>
            <person name="Bujdoso N."/>
            <person name="Piofczyk T."/>
            <person name="de Lorenzo L."/>
            <person name="Barrero-Sicilia C."/>
            <person name="Mateos I."/>
            <person name="Piednoel M."/>
            <person name="Hagmann J."/>
            <person name="Chen-Min-Tao R."/>
            <person name="Iglesias-Fernandez R."/>
            <person name="Schuster S.C."/>
            <person name="Alonso-Blanco C."/>
            <person name="Roudier F."/>
            <person name="Carbonero P."/>
            <person name="Paz-Ares J."/>
            <person name="Davis S.J."/>
            <person name="Pecinka A."/>
            <person name="Quesneville H."/>
            <person name="Colot V."/>
            <person name="Lysak M.A."/>
            <person name="Weigel D."/>
            <person name="Coupland G."/>
            <person name="Schneeberger K."/>
        </authorList>
    </citation>
    <scope>NUCLEOTIDE SEQUENCE [LARGE SCALE GENOMIC DNA]</scope>
    <source>
        <strain evidence="2">cv. Pajares</strain>
    </source>
</reference>
<dbReference type="Proteomes" id="UP000029120">
    <property type="component" value="Chromosome 8"/>
</dbReference>
<dbReference type="AlphaFoldDB" id="A0A087G8F7"/>
<protein>
    <submittedName>
        <fullName evidence="1">Uncharacterized protein</fullName>
    </submittedName>
</protein>
<dbReference type="EMBL" id="CM002876">
    <property type="protein sequence ID" value="KFK26159.1"/>
    <property type="molecule type" value="Genomic_DNA"/>
</dbReference>
<evidence type="ECO:0000313" key="1">
    <source>
        <dbReference type="EMBL" id="KFK26159.1"/>
    </source>
</evidence>
<organism evidence="1 2">
    <name type="scientific">Arabis alpina</name>
    <name type="common">Alpine rock-cress</name>
    <dbReference type="NCBI Taxonomy" id="50452"/>
    <lineage>
        <taxon>Eukaryota</taxon>
        <taxon>Viridiplantae</taxon>
        <taxon>Streptophyta</taxon>
        <taxon>Embryophyta</taxon>
        <taxon>Tracheophyta</taxon>
        <taxon>Spermatophyta</taxon>
        <taxon>Magnoliopsida</taxon>
        <taxon>eudicotyledons</taxon>
        <taxon>Gunneridae</taxon>
        <taxon>Pentapetalae</taxon>
        <taxon>rosids</taxon>
        <taxon>malvids</taxon>
        <taxon>Brassicales</taxon>
        <taxon>Brassicaceae</taxon>
        <taxon>Arabideae</taxon>
        <taxon>Arabis</taxon>
    </lineage>
</organism>
<sequence length="33" mass="4095">MEYEQEEARWDNNNLEGWEEKKSERPTNLEINL</sequence>
<gene>
    <name evidence="1" type="ordered locus">AALP_Aa8g210900</name>
</gene>
<dbReference type="OrthoDB" id="754892at2759"/>
<evidence type="ECO:0000313" key="2">
    <source>
        <dbReference type="Proteomes" id="UP000029120"/>
    </source>
</evidence>
<keyword evidence="2" id="KW-1185">Reference proteome</keyword>
<proteinExistence type="predicted"/>
<accession>A0A087G8F7</accession>